<feature type="compositionally biased region" description="Basic and acidic residues" evidence="1">
    <location>
        <begin position="42"/>
        <end position="54"/>
    </location>
</feature>
<reference evidence="4" key="1">
    <citation type="journal article" date="2011" name="Nature">
        <title>Genome sequence and analysis of the tuber crop potato.</title>
        <authorList>
            <consortium name="The Potato Genome Sequencing Consortium"/>
        </authorList>
    </citation>
    <scope>NUCLEOTIDE SEQUENCE [LARGE SCALE GENOMIC DNA]</scope>
    <source>
        <strain evidence="4">cv. DM1-3 516 R44</strain>
    </source>
</reference>
<protein>
    <submittedName>
        <fullName evidence="3">Uncharacterized protein</fullName>
    </submittedName>
</protein>
<evidence type="ECO:0000313" key="4">
    <source>
        <dbReference type="Proteomes" id="UP000011115"/>
    </source>
</evidence>
<proteinExistence type="predicted"/>
<name>M1DDN3_SOLTU</name>
<dbReference type="InParanoid" id="M1DDN3"/>
<evidence type="ECO:0000256" key="1">
    <source>
        <dbReference type="SAM" id="MobiDB-lite"/>
    </source>
</evidence>
<evidence type="ECO:0000256" key="2">
    <source>
        <dbReference type="SAM" id="Phobius"/>
    </source>
</evidence>
<dbReference type="EnsemblPlants" id="PGSC0003DMT400087345">
    <property type="protein sequence ID" value="PGSC0003DMT400087345"/>
    <property type="gene ID" value="PGSC0003DMG400036916"/>
</dbReference>
<sequence length="193" mass="21553">MASSSSPSLPTSHEKKVEESEFLSSSLGNNKVPLLRNKKKFGESEFKSKSESKSKSPLLYNNNKNIGSSSSSVGSSLLSLQENVAELIKLELIESNLQLEMLKTQKHADDIMNGLVNHMGFLLLYTIGGLTLQVSDHVRCLGVWFIMLIVTLTFGVGLTMGYKMAKLKLERMELIIKELNQKIIIYAPRQRSF</sequence>
<feature type="region of interest" description="Disordered" evidence="1">
    <location>
        <begin position="1"/>
        <end position="25"/>
    </location>
</feature>
<organism evidence="3 4">
    <name type="scientific">Solanum tuberosum</name>
    <name type="common">Potato</name>
    <dbReference type="NCBI Taxonomy" id="4113"/>
    <lineage>
        <taxon>Eukaryota</taxon>
        <taxon>Viridiplantae</taxon>
        <taxon>Streptophyta</taxon>
        <taxon>Embryophyta</taxon>
        <taxon>Tracheophyta</taxon>
        <taxon>Spermatophyta</taxon>
        <taxon>Magnoliopsida</taxon>
        <taxon>eudicotyledons</taxon>
        <taxon>Gunneridae</taxon>
        <taxon>Pentapetalae</taxon>
        <taxon>asterids</taxon>
        <taxon>lamiids</taxon>
        <taxon>Solanales</taxon>
        <taxon>Solanaceae</taxon>
        <taxon>Solanoideae</taxon>
        <taxon>Solaneae</taxon>
        <taxon>Solanum</taxon>
    </lineage>
</organism>
<dbReference type="eggNOG" id="ENOG502R85D">
    <property type="taxonomic scope" value="Eukaryota"/>
</dbReference>
<accession>M1DDN3</accession>
<feature type="transmembrane region" description="Helical" evidence="2">
    <location>
        <begin position="141"/>
        <end position="162"/>
    </location>
</feature>
<dbReference type="PaxDb" id="4113-PGSC0003DMT400087345"/>
<keyword evidence="2" id="KW-0812">Transmembrane</keyword>
<reference evidence="3" key="2">
    <citation type="submission" date="2015-06" db="UniProtKB">
        <authorList>
            <consortium name="EnsemblPlants"/>
        </authorList>
    </citation>
    <scope>IDENTIFICATION</scope>
    <source>
        <strain evidence="3">DM1-3 516 R44</strain>
    </source>
</reference>
<feature type="transmembrane region" description="Helical" evidence="2">
    <location>
        <begin position="115"/>
        <end position="135"/>
    </location>
</feature>
<feature type="region of interest" description="Disordered" evidence="1">
    <location>
        <begin position="42"/>
        <end position="61"/>
    </location>
</feature>
<keyword evidence="2" id="KW-1133">Transmembrane helix</keyword>
<dbReference type="Gramene" id="PGSC0003DMT400087345">
    <property type="protein sequence ID" value="PGSC0003DMT400087345"/>
    <property type="gene ID" value="PGSC0003DMG400036916"/>
</dbReference>
<dbReference type="AlphaFoldDB" id="M1DDN3"/>
<dbReference type="Proteomes" id="UP000011115">
    <property type="component" value="Unassembled WGS sequence"/>
</dbReference>
<feature type="compositionally biased region" description="Low complexity" evidence="1">
    <location>
        <begin position="1"/>
        <end position="11"/>
    </location>
</feature>
<keyword evidence="4" id="KW-1185">Reference proteome</keyword>
<keyword evidence="2" id="KW-0472">Membrane</keyword>
<dbReference type="HOGENOM" id="CLU_1411025_0_0_1"/>
<evidence type="ECO:0000313" key="3">
    <source>
        <dbReference type="EnsemblPlants" id="PGSC0003DMT400087345"/>
    </source>
</evidence>